<name>A0A2G3NS08_STRMC</name>
<sequence>MEEPTFDFYLLNTYEVPDGQAMGELKTDSKLIYEFLNSNPGMYFQRFYVFTDNLVLLEERINDKICFKSNKKIVVDNEYNISFED</sequence>
<proteinExistence type="predicted"/>
<organism evidence="1 2">
    <name type="scientific">Streptococcus macedonicus</name>
    <name type="common">Streptococcus gallolyticus macedonicus</name>
    <dbReference type="NCBI Taxonomy" id="59310"/>
    <lineage>
        <taxon>Bacteria</taxon>
        <taxon>Bacillati</taxon>
        <taxon>Bacillota</taxon>
        <taxon>Bacilli</taxon>
        <taxon>Lactobacillales</taxon>
        <taxon>Streptococcaceae</taxon>
        <taxon>Streptococcus</taxon>
    </lineage>
</organism>
<dbReference type="RefSeq" id="WP_039670722.1">
    <property type="nucleotide sequence ID" value="NZ_KL537453.1"/>
</dbReference>
<dbReference type="EMBL" id="PEBM01000046">
    <property type="protein sequence ID" value="PHV56335.1"/>
    <property type="molecule type" value="Genomic_DNA"/>
</dbReference>
<evidence type="ECO:0000313" key="2">
    <source>
        <dbReference type="Proteomes" id="UP000222913"/>
    </source>
</evidence>
<evidence type="ECO:0000313" key="1">
    <source>
        <dbReference type="EMBL" id="PHV56335.1"/>
    </source>
</evidence>
<gene>
    <name evidence="1" type="ORF">CS010_08170</name>
</gene>
<comment type="caution">
    <text evidence="1">The sequence shown here is derived from an EMBL/GenBank/DDBJ whole genome shotgun (WGS) entry which is preliminary data.</text>
</comment>
<reference evidence="1 2" key="1">
    <citation type="submission" date="2017-10" db="EMBL/GenBank/DDBJ databases">
        <title>Whole-genome sequence of three Streptococcus macedonicus strains isolated from Italian cheeses of the Veneto region.</title>
        <authorList>
            <person name="Treu L."/>
            <person name="De Diego-Diaz B."/>
            <person name="Papadimitriou K."/>
            <person name="Tsakalidou E."/>
            <person name="Corich V."/>
            <person name="Giacomini A."/>
        </authorList>
    </citation>
    <scope>NUCLEOTIDE SEQUENCE [LARGE SCALE GENOMIC DNA]</scope>
    <source>
        <strain evidence="1 2">27MV</strain>
    </source>
</reference>
<accession>A0A2G3NS08</accession>
<dbReference type="Proteomes" id="UP000222913">
    <property type="component" value="Unassembled WGS sequence"/>
</dbReference>
<protein>
    <submittedName>
        <fullName evidence="1">Uncharacterized protein</fullName>
    </submittedName>
</protein>
<dbReference type="AlphaFoldDB" id="A0A2G3NS08"/>